<name>A0A915DGU9_9BILA</name>
<keyword evidence="2" id="KW-1185">Reference proteome</keyword>
<dbReference type="AlphaFoldDB" id="A0A915DGU9"/>
<feature type="region of interest" description="Disordered" evidence="1">
    <location>
        <begin position="1"/>
        <end position="20"/>
    </location>
</feature>
<sequence>MANFIRRAHPKPVLKSTPSGKPLLSCSVRTVVNILVTTRRNPYKLRNRMKVDTGSQVVFIKHNLQLEYRNLFKKVRQSEQDEEVESEEENQEQNLSNEFELLLNDIGE</sequence>
<organism evidence="2 3">
    <name type="scientific">Ditylenchus dipsaci</name>
    <dbReference type="NCBI Taxonomy" id="166011"/>
    <lineage>
        <taxon>Eukaryota</taxon>
        <taxon>Metazoa</taxon>
        <taxon>Ecdysozoa</taxon>
        <taxon>Nematoda</taxon>
        <taxon>Chromadorea</taxon>
        <taxon>Rhabditida</taxon>
        <taxon>Tylenchina</taxon>
        <taxon>Tylenchomorpha</taxon>
        <taxon>Sphaerularioidea</taxon>
        <taxon>Anguinidae</taxon>
        <taxon>Anguininae</taxon>
        <taxon>Ditylenchus</taxon>
    </lineage>
</organism>
<feature type="compositionally biased region" description="Basic residues" evidence="1">
    <location>
        <begin position="1"/>
        <end position="12"/>
    </location>
</feature>
<feature type="compositionally biased region" description="Low complexity" evidence="1">
    <location>
        <begin position="92"/>
        <end position="108"/>
    </location>
</feature>
<protein>
    <submittedName>
        <fullName evidence="3">Uncharacterized protein</fullName>
    </submittedName>
</protein>
<proteinExistence type="predicted"/>
<evidence type="ECO:0000313" key="2">
    <source>
        <dbReference type="Proteomes" id="UP000887574"/>
    </source>
</evidence>
<evidence type="ECO:0000313" key="3">
    <source>
        <dbReference type="WBParaSite" id="jg19387"/>
    </source>
</evidence>
<dbReference type="WBParaSite" id="jg19387">
    <property type="protein sequence ID" value="jg19387"/>
    <property type="gene ID" value="jg19387"/>
</dbReference>
<feature type="region of interest" description="Disordered" evidence="1">
    <location>
        <begin position="79"/>
        <end position="108"/>
    </location>
</feature>
<accession>A0A915DGU9</accession>
<dbReference type="Proteomes" id="UP000887574">
    <property type="component" value="Unplaced"/>
</dbReference>
<evidence type="ECO:0000256" key="1">
    <source>
        <dbReference type="SAM" id="MobiDB-lite"/>
    </source>
</evidence>
<feature type="compositionally biased region" description="Acidic residues" evidence="1">
    <location>
        <begin position="80"/>
        <end position="91"/>
    </location>
</feature>
<reference evidence="3" key="1">
    <citation type="submission" date="2022-11" db="UniProtKB">
        <authorList>
            <consortium name="WormBaseParasite"/>
        </authorList>
    </citation>
    <scope>IDENTIFICATION</scope>
</reference>